<organism evidence="2 3">
    <name type="scientific">Vairimorpha necatrix</name>
    <dbReference type="NCBI Taxonomy" id="6039"/>
    <lineage>
        <taxon>Eukaryota</taxon>
        <taxon>Fungi</taxon>
        <taxon>Fungi incertae sedis</taxon>
        <taxon>Microsporidia</taxon>
        <taxon>Nosematidae</taxon>
        <taxon>Vairimorpha</taxon>
    </lineage>
</organism>
<sequence length="273" mass="32795">MSIILMFLITIFTNESFPNLQSILAETNTYDSQTILQSSVGGKLYIYNKQDKKIYFLEPLFLNLFYCEPREKPRTKFNFQFPFQYSDFEIISRFVYKILVHNKKIKNIIKKLYLTENERKQKKLFNFFKFYEYVNNFTNDDTFIYNVDNSSLFLEVLAYNSANLIHLIYEVGLYKFNKSDFEELKELIDGKISISFKFGCYCEDMRIFNYKKFNKINEKLDKVRARNLRLQLRSDNKIKNFFNNSGIEDYDVINQENYNYVKNIYAGVPISLN</sequence>
<dbReference type="EMBL" id="CP142727">
    <property type="protein sequence ID" value="WUR02613.1"/>
    <property type="molecule type" value="Genomic_DNA"/>
</dbReference>
<protein>
    <submittedName>
        <fullName evidence="2">Uncharacterized protein</fullName>
    </submittedName>
</protein>
<evidence type="ECO:0000313" key="3">
    <source>
        <dbReference type="Proteomes" id="UP001334084"/>
    </source>
</evidence>
<keyword evidence="3" id="KW-1185">Reference proteome</keyword>
<gene>
    <name evidence="2" type="ORF">VNE69_02137</name>
</gene>
<evidence type="ECO:0000256" key="1">
    <source>
        <dbReference type="SAM" id="SignalP"/>
    </source>
</evidence>
<evidence type="ECO:0000313" key="2">
    <source>
        <dbReference type="EMBL" id="WUR02613.1"/>
    </source>
</evidence>
<dbReference type="AlphaFoldDB" id="A0AAX4J9H8"/>
<name>A0AAX4J9H8_9MICR</name>
<reference evidence="2" key="1">
    <citation type="journal article" date="2024" name="BMC Genomics">
        <title>Functional annotation of a divergent genome using sequence and structure-based similarity.</title>
        <authorList>
            <person name="Svedberg D."/>
            <person name="Winiger R.R."/>
            <person name="Berg A."/>
            <person name="Sharma H."/>
            <person name="Tellgren-Roth C."/>
            <person name="Debrunner-Vossbrinck B.A."/>
            <person name="Vossbrinck C.R."/>
            <person name="Barandun J."/>
        </authorList>
    </citation>
    <scope>NUCLEOTIDE SEQUENCE</scope>
    <source>
        <strain evidence="2">Illinois isolate</strain>
    </source>
</reference>
<accession>A0AAX4J9H8</accession>
<dbReference type="GeneID" id="90540427"/>
<dbReference type="Proteomes" id="UP001334084">
    <property type="component" value="Chromosome 2"/>
</dbReference>
<feature type="signal peptide" evidence="1">
    <location>
        <begin position="1"/>
        <end position="16"/>
    </location>
</feature>
<keyword evidence="1" id="KW-0732">Signal</keyword>
<proteinExistence type="predicted"/>
<dbReference type="KEGG" id="vnx:VNE69_02137"/>
<feature type="chain" id="PRO_5043960183" evidence="1">
    <location>
        <begin position="17"/>
        <end position="273"/>
    </location>
</feature>
<dbReference type="RefSeq" id="XP_065328758.1">
    <property type="nucleotide sequence ID" value="XM_065472686.1"/>
</dbReference>